<keyword evidence="8" id="KW-0624">Polysaccharide degradation</keyword>
<organism evidence="12 13">
    <name type="scientific">Somion occarium</name>
    <dbReference type="NCBI Taxonomy" id="3059160"/>
    <lineage>
        <taxon>Eukaryota</taxon>
        <taxon>Fungi</taxon>
        <taxon>Dikarya</taxon>
        <taxon>Basidiomycota</taxon>
        <taxon>Agaricomycotina</taxon>
        <taxon>Agaricomycetes</taxon>
        <taxon>Polyporales</taxon>
        <taxon>Cerrenaceae</taxon>
        <taxon>Somion</taxon>
    </lineage>
</organism>
<keyword evidence="4" id="KW-0732">Signal</keyword>
<keyword evidence="6 10" id="KW-0472">Membrane</keyword>
<dbReference type="SUPFAM" id="SSF49452">
    <property type="entry name" value="Starch-binding domain-like"/>
    <property type="match status" value="1"/>
</dbReference>
<evidence type="ECO:0000256" key="8">
    <source>
        <dbReference type="ARBA" id="ARBA00023326"/>
    </source>
</evidence>
<feature type="transmembrane region" description="Helical" evidence="10">
    <location>
        <begin position="38"/>
        <end position="59"/>
    </location>
</feature>
<name>A0ABP1CJZ2_9APHY</name>
<feature type="transmembrane region" description="Helical" evidence="10">
    <location>
        <begin position="184"/>
        <end position="202"/>
    </location>
</feature>
<dbReference type="PANTHER" id="PTHR13605:SF4">
    <property type="entry name" value="ER MEMBRANE PROTEIN COMPLEX SUBUNIT 7"/>
    <property type="match status" value="1"/>
</dbReference>
<dbReference type="EMBL" id="OZ037944">
    <property type="protein sequence ID" value="CAL1695996.1"/>
    <property type="molecule type" value="Genomic_DNA"/>
</dbReference>
<evidence type="ECO:0000256" key="2">
    <source>
        <dbReference type="ARBA" id="ARBA00008880"/>
    </source>
</evidence>
<keyword evidence="13" id="KW-1185">Reference proteome</keyword>
<comment type="subcellular location">
    <subcellularLocation>
        <location evidence="1">Membrane</location>
        <topology evidence="1">Single-pass membrane protein</topology>
    </subcellularLocation>
</comment>
<dbReference type="PANTHER" id="PTHR13605">
    <property type="entry name" value="ER MEMBRANE PROTEIN COMPLEX SUBUNIT 7"/>
    <property type="match status" value="1"/>
</dbReference>
<feature type="domain" description="ER membrane protein complex subunit 7 beta-sandwich" evidence="11">
    <location>
        <begin position="80"/>
        <end position="187"/>
    </location>
</feature>
<keyword evidence="3 10" id="KW-0812">Transmembrane</keyword>
<evidence type="ECO:0000256" key="7">
    <source>
        <dbReference type="ARBA" id="ARBA00023277"/>
    </source>
</evidence>
<comment type="similarity">
    <text evidence="2">Belongs to the EMC7 family.</text>
</comment>
<protein>
    <recommendedName>
        <fullName evidence="11">ER membrane protein complex subunit 7 beta-sandwich domain-containing protein</fullName>
    </recommendedName>
</protein>
<evidence type="ECO:0000256" key="1">
    <source>
        <dbReference type="ARBA" id="ARBA00004167"/>
    </source>
</evidence>
<feature type="region of interest" description="Disordered" evidence="9">
    <location>
        <begin position="231"/>
        <end position="268"/>
    </location>
</feature>
<dbReference type="Pfam" id="PF09430">
    <property type="entry name" value="EMC7_beta-sandw"/>
    <property type="match status" value="1"/>
</dbReference>
<evidence type="ECO:0000259" key="11">
    <source>
        <dbReference type="Pfam" id="PF09430"/>
    </source>
</evidence>
<evidence type="ECO:0000256" key="6">
    <source>
        <dbReference type="ARBA" id="ARBA00023136"/>
    </source>
</evidence>
<evidence type="ECO:0000256" key="4">
    <source>
        <dbReference type="ARBA" id="ARBA00022729"/>
    </source>
</evidence>
<evidence type="ECO:0000313" key="13">
    <source>
        <dbReference type="Proteomes" id="UP001497453"/>
    </source>
</evidence>
<accession>A0ABP1CJZ2</accession>
<sequence length="268" mass="29267">MECVVGLNVIGSKEKVRNCIDACGTPLLTSSVTSTVDITMMIPLLILTLVSLLCSSLAFDLKGRVVWNEICPGIGDLGQAKVVLDNGNLYGSVTRNGQFVIPEVPSGTYILSVVAHDHAFERLRIDVLDTDTLPEVRPYVPGTPLSPPSPVTLPYPITLIPRARYDYYTPQESFNLVGMFQNPMMLLMLGTGVLMLAMPYIMKNMDPEVLQEFKERQAKITDIQSSIQNGDLKTGLSAMMGGEEKTSPAPAPKPQASAARNRGKNKRR</sequence>
<dbReference type="Proteomes" id="UP001497453">
    <property type="component" value="Chromosome 1"/>
</dbReference>
<evidence type="ECO:0000313" key="12">
    <source>
        <dbReference type="EMBL" id="CAL1695996.1"/>
    </source>
</evidence>
<keyword evidence="7" id="KW-0119">Carbohydrate metabolism</keyword>
<dbReference type="InterPro" id="IPR019008">
    <property type="entry name" value="Beta_sandwich_EMC7"/>
</dbReference>
<evidence type="ECO:0000256" key="5">
    <source>
        <dbReference type="ARBA" id="ARBA00022989"/>
    </source>
</evidence>
<evidence type="ECO:0000256" key="9">
    <source>
        <dbReference type="SAM" id="MobiDB-lite"/>
    </source>
</evidence>
<proteinExistence type="inferred from homology"/>
<evidence type="ECO:0000256" key="10">
    <source>
        <dbReference type="SAM" id="Phobius"/>
    </source>
</evidence>
<dbReference type="InterPro" id="IPR013784">
    <property type="entry name" value="Carb-bd-like_fold"/>
</dbReference>
<reference evidence="13" key="1">
    <citation type="submission" date="2024-04" db="EMBL/GenBank/DDBJ databases">
        <authorList>
            <person name="Shaw F."/>
            <person name="Minotto A."/>
        </authorList>
    </citation>
    <scope>NUCLEOTIDE SEQUENCE [LARGE SCALE GENOMIC DNA]</scope>
</reference>
<evidence type="ECO:0000256" key="3">
    <source>
        <dbReference type="ARBA" id="ARBA00022692"/>
    </source>
</evidence>
<keyword evidence="5 10" id="KW-1133">Transmembrane helix</keyword>
<dbReference type="InterPro" id="IPR039163">
    <property type="entry name" value="EMC7"/>
</dbReference>
<gene>
    <name evidence="12" type="ORF">GFSPODELE1_LOCUS989</name>
</gene>